<gene>
    <name evidence="4" type="ORF">PAUS00366_LOCUS7240</name>
</gene>
<feature type="chain" id="PRO_5030576333" evidence="3">
    <location>
        <begin position="20"/>
        <end position="320"/>
    </location>
</feature>
<keyword evidence="1" id="KW-0175">Coiled coil</keyword>
<evidence type="ECO:0000256" key="3">
    <source>
        <dbReference type="SAM" id="SignalP"/>
    </source>
</evidence>
<dbReference type="InterPro" id="IPR017499">
    <property type="entry name" value="Thf1"/>
</dbReference>
<proteinExistence type="predicted"/>
<accession>A0A7S4AGE4</accession>
<keyword evidence="3" id="KW-0732">Signal</keyword>
<evidence type="ECO:0000313" key="4">
    <source>
        <dbReference type="EMBL" id="CAE0714488.1"/>
    </source>
</evidence>
<sequence>MKFQTSALLLAAAATSTNAFAPVSNTARVAVALKNGLSVDLPSIESQIAYQPGAADTDFARRFGGAKFVDADVRTVGEAFTAFTEEYGYQVNALYKNMVTDLVGTIHLITVNARFVRDPVWSLGILSSLELLLKNYPEAGMFEEITSALFKSVNLDEAEIRADAAMIKEWAAGKTKEEIEAALKNGDDSPLGTIATAIKGDEYWMYSRYFGVGLLKLMEGAGVEMDKDEVYPVMENWMSEQLGQSHLTACADSDLFFRVKDKLDMMETMMKEIEIREKKRMAERLEKKAEAALRAADREEKMQEEIKKEAAEKAEAVASE</sequence>
<dbReference type="PANTHER" id="PTHR34793">
    <property type="entry name" value="PROTEIN THYLAKOID FORMATION 1, CHLOROPLASTIC"/>
    <property type="match status" value="1"/>
</dbReference>
<evidence type="ECO:0000256" key="2">
    <source>
        <dbReference type="SAM" id="MobiDB-lite"/>
    </source>
</evidence>
<organism evidence="4">
    <name type="scientific">Pseudo-nitzschia australis</name>
    <dbReference type="NCBI Taxonomy" id="44445"/>
    <lineage>
        <taxon>Eukaryota</taxon>
        <taxon>Sar</taxon>
        <taxon>Stramenopiles</taxon>
        <taxon>Ochrophyta</taxon>
        <taxon>Bacillariophyta</taxon>
        <taxon>Bacillariophyceae</taxon>
        <taxon>Bacillariophycidae</taxon>
        <taxon>Bacillariales</taxon>
        <taxon>Bacillariaceae</taxon>
        <taxon>Pseudo-nitzschia</taxon>
    </lineage>
</organism>
<dbReference type="GO" id="GO:0010207">
    <property type="term" value="P:photosystem II assembly"/>
    <property type="evidence" value="ECO:0007669"/>
    <property type="project" value="InterPro"/>
</dbReference>
<dbReference type="EMBL" id="HBIX01009497">
    <property type="protein sequence ID" value="CAE0714488.1"/>
    <property type="molecule type" value="Transcribed_RNA"/>
</dbReference>
<dbReference type="PANTHER" id="PTHR34793:SF1">
    <property type="entry name" value="PROTEIN THYLAKOID FORMATION 1, CHLOROPLASTIC"/>
    <property type="match status" value="1"/>
</dbReference>
<protein>
    <submittedName>
        <fullName evidence="4">Uncharacterized protein</fullName>
    </submittedName>
</protein>
<reference evidence="4" key="1">
    <citation type="submission" date="2021-01" db="EMBL/GenBank/DDBJ databases">
        <authorList>
            <person name="Corre E."/>
            <person name="Pelletier E."/>
            <person name="Niang G."/>
            <person name="Scheremetjew M."/>
            <person name="Finn R."/>
            <person name="Kale V."/>
            <person name="Holt S."/>
            <person name="Cochrane G."/>
            <person name="Meng A."/>
            <person name="Brown T."/>
            <person name="Cohen L."/>
        </authorList>
    </citation>
    <scope>NUCLEOTIDE SEQUENCE</scope>
    <source>
        <strain evidence="4">10249 10 AB</strain>
    </source>
</reference>
<name>A0A7S4AGE4_9STRA</name>
<feature type="signal peptide" evidence="3">
    <location>
        <begin position="1"/>
        <end position="19"/>
    </location>
</feature>
<evidence type="ECO:0000256" key="1">
    <source>
        <dbReference type="ARBA" id="ARBA00023054"/>
    </source>
</evidence>
<feature type="region of interest" description="Disordered" evidence="2">
    <location>
        <begin position="293"/>
        <end position="320"/>
    </location>
</feature>
<dbReference type="AlphaFoldDB" id="A0A7S4AGE4"/>
<dbReference type="Pfam" id="PF11264">
    <property type="entry name" value="ThylakoidFormat"/>
    <property type="match status" value="1"/>
</dbReference>